<dbReference type="EMBL" id="JBEPMU010000004">
    <property type="protein sequence ID" value="MET3653119.1"/>
    <property type="molecule type" value="Genomic_DNA"/>
</dbReference>
<dbReference type="PANTHER" id="PTHR47962:SF5">
    <property type="entry name" value="ATP-DEPENDENT HELICASE LHR-RELATED"/>
    <property type="match status" value="1"/>
</dbReference>
<dbReference type="InterPro" id="IPR052511">
    <property type="entry name" value="ATP-dep_Helicase"/>
</dbReference>
<evidence type="ECO:0000259" key="4">
    <source>
        <dbReference type="PROSITE" id="PS51194"/>
    </source>
</evidence>
<comment type="caution">
    <text evidence="5">The sequence shown here is derived from an EMBL/GenBank/DDBJ whole genome shotgun (WGS) entry which is preliminary data.</text>
</comment>
<evidence type="ECO:0000256" key="1">
    <source>
        <dbReference type="ARBA" id="ARBA00022741"/>
    </source>
</evidence>
<dbReference type="RefSeq" id="WP_354014516.1">
    <property type="nucleotide sequence ID" value="NZ_JBEPMU010000004.1"/>
</dbReference>
<keyword evidence="6" id="KW-1185">Reference proteome</keyword>
<proteinExistence type="predicted"/>
<sequence length="1579" mass="176316">MTLSPDLTLVEKALDELERREVRVLVWGLVDSVLSEAEVLDVLDQTLDTYPEVAAHPDCSFLGARGLLERLLGLSLLMPIEARDGRSVHYRSRMAEGVRLLVRLRQLMPKHGKADQWISAPNLVADYRLLWRPRRYPKRNTTAAEAREQLARRTQALTFSAVDHWLHQHGARLQLARFQVDAASRILENLDSGRPGGTLVAAGTGSGKTLAFYLPALSWLAAQKRGAPGHRGVRILAVYPRNELLKDQLREVFSQARTFDDYLGRAGAQPISVGVLYGETPRTLAKAWEAWRPLHGACPFFRCPACRQEMRLRSGDQASLLCRSCGTVVDRSQLRLTREDMQAEPPDVLFTSVEMLNQRMSDSEMRHLFGLGPDADSVPALMLLDEVHVYTGTYGAQVAYLLRRWSHLTRRRTSFVGLSATLAEGKRFFANLTGLEEAVVEEISPQSGDMEDEGAEYLLALRGDPVSQTALLSTSIQTLMLGSRLLDPREKFSPKERPFAGWRSFAFTDQVDATNRLFYDLRDAEGRNESGNAAILRHPNGGLAHLREPKPENHKRFEAGQDWRLATHIGHTLGQRHKVERTTSYDGGVDHDAEIVVATAALEVGYDDPAVGVVLQHKAPRDMAQFLQRKGRAGRTRHMRPWTLMVLSDYGRDRLAYQAYEQYFDPELPPRELPLGNRYVRRMQAVYAMIDYLGVRMQAGYPAGSVWRDLSGPRSVKDFQRWPATEKKQVDTLLGQFEFPLTAEQWKQARDRARKLAPRGDTNRWAGANRLQSRLRDRYLVGVLSAVLREDEAGEQLASFVQKGLDVRREDIDLLLWDHPRPLLLAAIPTALRRLASNWRAGDMPAAERAAGHPLPEFVPAALFSDLTLPETQLHLPNSGSTYALPALQALNEFAPGKVSRRFDHTLWLGPGEAELVQLIDAAGSSDIEVPLPVDDLYVLDSQPSFHIADANGVRVCPAFRTVAFHLRSVPKQGGGKAIQVQDSSNARLLWRSQIFGRREGARFTAPSGRVGIARLFQDVIIHTHASQAQATIRRFAVASRVNIRVRQSNERSDYRATWRFEKDGHPCGIGFEIEADALCFRLQLPASPGTELRKEPVATQRAARTARYRWEAQHGSALAGVEENPFARDWLAQIFQIAAVSYAVEQDVTLLGAISALGSGQEPHRLSSVLSAIFQSTDVVEDDGTHTVGDTPRLKENLQASLRQIEVVRALAELATMTLTAPFDSTWDDWLSSVHLHTLGAAVLEAIQQACPQISTEDLAVDGDPGPLENGTSRLHTELWISEINPGGNGLIEQLVEVLATDPTLFFRRIESALGASEFEIIDTQLRGFLMAIGSRASDAELVEITRAIRESNSSRHTQEGLDKLRRALVQRNQAVFHGFIAALSSRILRPHTPPDLDALLADFMQRWDDLERQLGVEVDARVTCALLSRDDRIDQVFLAAGFDLPDGDRTTWRFSVLLGLVWARGHALRNHALPLPLRFQDTPAVTERLLLQSWLSELDAPITTDATDWLTTLHDRLVRLGRATVRVRADSEALATVMGPLVTQPVQLEYLNVYPKLVSMTRQDDAIHLQLELEATT</sequence>
<name>A0ABV2JZ33_9GAMM</name>
<reference evidence="5 6" key="1">
    <citation type="submission" date="2024-06" db="EMBL/GenBank/DDBJ databases">
        <title>Sorghum-associated microbial communities from plants grown in Nebraska, USA.</title>
        <authorList>
            <person name="Schachtman D."/>
        </authorList>
    </citation>
    <scope>NUCLEOTIDE SEQUENCE [LARGE SCALE GENOMIC DNA]</scope>
    <source>
        <strain evidence="5 6">1073</strain>
    </source>
</reference>
<dbReference type="Pfam" id="PF00270">
    <property type="entry name" value="DEAD"/>
    <property type="match status" value="1"/>
</dbReference>
<evidence type="ECO:0000313" key="5">
    <source>
        <dbReference type="EMBL" id="MET3653119.1"/>
    </source>
</evidence>
<dbReference type="Proteomes" id="UP001549184">
    <property type="component" value="Unassembled WGS sequence"/>
</dbReference>
<feature type="domain" description="Helicase C-terminal" evidence="4">
    <location>
        <begin position="513"/>
        <end position="681"/>
    </location>
</feature>
<dbReference type="NCBIfam" id="NF041067">
    <property type="entry name" value="DpdJ"/>
    <property type="match status" value="1"/>
</dbReference>
<organism evidence="5 6">
    <name type="scientific">Dyella japonica</name>
    <dbReference type="NCBI Taxonomy" id="231455"/>
    <lineage>
        <taxon>Bacteria</taxon>
        <taxon>Pseudomonadati</taxon>
        <taxon>Pseudomonadota</taxon>
        <taxon>Gammaproteobacteria</taxon>
        <taxon>Lysobacterales</taxon>
        <taxon>Rhodanobacteraceae</taxon>
        <taxon>Dyella</taxon>
    </lineage>
</organism>
<dbReference type="PANTHER" id="PTHR47962">
    <property type="entry name" value="ATP-DEPENDENT HELICASE LHR-RELATED-RELATED"/>
    <property type="match status" value="1"/>
</dbReference>
<evidence type="ECO:0000256" key="2">
    <source>
        <dbReference type="ARBA" id="ARBA00022840"/>
    </source>
</evidence>
<dbReference type="SMART" id="SM00490">
    <property type="entry name" value="HELICc"/>
    <property type="match status" value="1"/>
</dbReference>
<keyword evidence="1" id="KW-0547">Nucleotide-binding</keyword>
<dbReference type="PROSITE" id="PS51194">
    <property type="entry name" value="HELICASE_CTER"/>
    <property type="match status" value="1"/>
</dbReference>
<dbReference type="Pfam" id="PF00271">
    <property type="entry name" value="Helicase_C"/>
    <property type="match status" value="1"/>
</dbReference>
<feature type="domain" description="Helicase ATP-binding" evidence="3">
    <location>
        <begin position="189"/>
        <end position="440"/>
    </location>
</feature>
<dbReference type="InterPro" id="IPR001650">
    <property type="entry name" value="Helicase_C-like"/>
</dbReference>
<protein>
    <recommendedName>
        <fullName evidence="7">DEAD/DEAH box helicase</fullName>
    </recommendedName>
</protein>
<dbReference type="PROSITE" id="PS51192">
    <property type="entry name" value="HELICASE_ATP_BIND_1"/>
    <property type="match status" value="1"/>
</dbReference>
<dbReference type="Gene3D" id="3.40.50.300">
    <property type="entry name" value="P-loop containing nucleotide triphosphate hydrolases"/>
    <property type="match status" value="2"/>
</dbReference>
<evidence type="ECO:0000313" key="6">
    <source>
        <dbReference type="Proteomes" id="UP001549184"/>
    </source>
</evidence>
<dbReference type="InterPro" id="IPR027417">
    <property type="entry name" value="P-loop_NTPase"/>
</dbReference>
<dbReference type="InterPro" id="IPR014001">
    <property type="entry name" value="Helicase_ATP-bd"/>
</dbReference>
<accession>A0ABV2JZ33</accession>
<dbReference type="SUPFAM" id="SSF52540">
    <property type="entry name" value="P-loop containing nucleoside triphosphate hydrolases"/>
    <property type="match status" value="1"/>
</dbReference>
<dbReference type="SMART" id="SM00487">
    <property type="entry name" value="DEXDc"/>
    <property type="match status" value="1"/>
</dbReference>
<evidence type="ECO:0008006" key="7">
    <source>
        <dbReference type="Google" id="ProtNLM"/>
    </source>
</evidence>
<keyword evidence="2" id="KW-0067">ATP-binding</keyword>
<evidence type="ECO:0000259" key="3">
    <source>
        <dbReference type="PROSITE" id="PS51192"/>
    </source>
</evidence>
<gene>
    <name evidence="5" type="ORF">ABIC75_002855</name>
</gene>
<dbReference type="InterPro" id="IPR011545">
    <property type="entry name" value="DEAD/DEAH_box_helicase_dom"/>
</dbReference>